<keyword evidence="2" id="KW-0442">Lipid degradation</keyword>
<feature type="active site" description="Charge relay system" evidence="3">
    <location>
        <position position="396"/>
    </location>
</feature>
<protein>
    <recommendedName>
        <fullName evidence="2">Lipase</fullName>
    </recommendedName>
</protein>
<dbReference type="Pfam" id="PF04083">
    <property type="entry name" value="Abhydro_lipase"/>
    <property type="match status" value="1"/>
</dbReference>
<keyword evidence="4" id="KW-0732">Signal</keyword>
<keyword evidence="2" id="KW-0443">Lipid metabolism</keyword>
<dbReference type="EMBL" id="CP097509">
    <property type="protein sequence ID" value="URE20857.1"/>
    <property type="molecule type" value="Genomic_DNA"/>
</dbReference>
<dbReference type="PIRSF" id="PIRSF000862">
    <property type="entry name" value="Steryl_ester_lip"/>
    <property type="match status" value="1"/>
</dbReference>
<dbReference type="InterPro" id="IPR025483">
    <property type="entry name" value="Lipase_euk"/>
</dbReference>
<evidence type="ECO:0000256" key="3">
    <source>
        <dbReference type="PIRSR" id="PIRSR000862-1"/>
    </source>
</evidence>
<accession>A0A9E7KJD1</accession>
<dbReference type="GO" id="GO:0016788">
    <property type="term" value="F:hydrolase activity, acting on ester bonds"/>
    <property type="evidence" value="ECO:0007669"/>
    <property type="project" value="InterPro"/>
</dbReference>
<feature type="chain" id="PRO_5038615216" description="Lipase" evidence="4">
    <location>
        <begin position="26"/>
        <end position="421"/>
    </location>
</feature>
<dbReference type="Proteomes" id="UP001055439">
    <property type="component" value="Chromosome 7"/>
</dbReference>
<keyword evidence="2" id="KW-0378">Hydrolase</keyword>
<dbReference type="PANTHER" id="PTHR11005">
    <property type="entry name" value="LYSOSOMAL ACID LIPASE-RELATED"/>
    <property type="match status" value="1"/>
</dbReference>
<evidence type="ECO:0000256" key="1">
    <source>
        <dbReference type="ARBA" id="ARBA00010701"/>
    </source>
</evidence>
<feature type="active site" description="Nucleophile" evidence="3">
    <location>
        <position position="188"/>
    </location>
</feature>
<feature type="domain" description="Partial AB-hydrolase lipase" evidence="5">
    <location>
        <begin position="48"/>
        <end position="79"/>
    </location>
</feature>
<comment type="similarity">
    <text evidence="1 2">Belongs to the AB hydrolase superfamily. Lipase family.</text>
</comment>
<feature type="signal peptide" evidence="4">
    <location>
        <begin position="1"/>
        <end position="25"/>
    </location>
</feature>
<evidence type="ECO:0000259" key="5">
    <source>
        <dbReference type="Pfam" id="PF04083"/>
    </source>
</evidence>
<dbReference type="Gene3D" id="3.40.50.1820">
    <property type="entry name" value="alpha/beta hydrolase"/>
    <property type="match status" value="2"/>
</dbReference>
<evidence type="ECO:0000313" key="6">
    <source>
        <dbReference type="EMBL" id="URE20857.1"/>
    </source>
</evidence>
<dbReference type="OrthoDB" id="9974421at2759"/>
<feature type="active site" description="Charge relay system" evidence="3">
    <location>
        <position position="363"/>
    </location>
</feature>
<evidence type="ECO:0000256" key="4">
    <source>
        <dbReference type="SAM" id="SignalP"/>
    </source>
</evidence>
<dbReference type="InterPro" id="IPR006693">
    <property type="entry name" value="AB_hydrolase_lipase"/>
</dbReference>
<dbReference type="SUPFAM" id="SSF53474">
    <property type="entry name" value="alpha/beta-Hydrolases"/>
    <property type="match status" value="2"/>
</dbReference>
<keyword evidence="7" id="KW-1185">Reference proteome</keyword>
<dbReference type="InterPro" id="IPR029058">
    <property type="entry name" value="AB_hydrolase_fold"/>
</dbReference>
<evidence type="ECO:0000313" key="7">
    <source>
        <dbReference type="Proteomes" id="UP001055439"/>
    </source>
</evidence>
<name>A0A9E7KJD1_9LILI</name>
<dbReference type="AlphaFoldDB" id="A0A9E7KJD1"/>
<organism evidence="6 7">
    <name type="scientific">Musa troglodytarum</name>
    <name type="common">fe'i banana</name>
    <dbReference type="NCBI Taxonomy" id="320322"/>
    <lineage>
        <taxon>Eukaryota</taxon>
        <taxon>Viridiplantae</taxon>
        <taxon>Streptophyta</taxon>
        <taxon>Embryophyta</taxon>
        <taxon>Tracheophyta</taxon>
        <taxon>Spermatophyta</taxon>
        <taxon>Magnoliopsida</taxon>
        <taxon>Liliopsida</taxon>
        <taxon>Zingiberales</taxon>
        <taxon>Musaceae</taxon>
        <taxon>Musa</taxon>
    </lineage>
</organism>
<reference evidence="6" key="1">
    <citation type="submission" date="2022-05" db="EMBL/GenBank/DDBJ databases">
        <title>The Musa troglodytarum L. genome provides insights into the mechanism of non-climacteric behaviour and enrichment of carotenoids.</title>
        <authorList>
            <person name="Wang J."/>
        </authorList>
    </citation>
    <scope>NUCLEOTIDE SEQUENCE</scope>
    <source>
        <tissue evidence="6">Leaf</tissue>
    </source>
</reference>
<evidence type="ECO:0000256" key="2">
    <source>
        <dbReference type="PIRNR" id="PIRNR000862"/>
    </source>
</evidence>
<proteinExistence type="inferred from homology"/>
<sequence length="421" mass="46681">MGFRCFNWLLVIALVLSMGFQGELAGAHGGRQPLQSLGAADDGVCTAVVSPQGYECREYEVKTQDGFILTMHRIPQGRGGGSAGRGSLCCSNMESSRYVSISNLHDGLTWLLNPLQQSLAFVLADNGFDVWITHGRGTRWSRRHESLNTSDTAYWAWSWDELANYDLPATVGFVFQQTGQKLHYVGHSMLYQHSLRASWWIRSSQLPFDSGGLSDLHDNYDRKSCSQRIRRRSKNEFTMLGALGVAEFDPKGAVGTNFLESVCAMPGVNCYDLMASFTGPNCCLNDSTVDMYLKYELQPTSVRTLVHFSQSQSVAFRRGVITKYDHGSSAANMAAYGQSSPPEYHMSNIPHHLPLLLSYGGGDMLSDVKDVQLLLNDLSNHDADKLVAQLVKEYAHLDFVMGVNAKQVVYDGLIAFFDKHS</sequence>
<gene>
    <name evidence="6" type="ORF">MUK42_18035</name>
</gene>
<dbReference type="GO" id="GO:0016042">
    <property type="term" value="P:lipid catabolic process"/>
    <property type="evidence" value="ECO:0007669"/>
    <property type="project" value="UniProtKB-KW"/>
</dbReference>